<keyword evidence="8" id="KW-1185">Reference proteome</keyword>
<dbReference type="PROSITE" id="PS51294">
    <property type="entry name" value="HTH_MYB"/>
    <property type="match status" value="2"/>
</dbReference>
<feature type="region of interest" description="Disordered" evidence="3">
    <location>
        <begin position="199"/>
        <end position="228"/>
    </location>
</feature>
<evidence type="ECO:0000313" key="7">
    <source>
        <dbReference type="EMBL" id="CAH0369211.1"/>
    </source>
</evidence>
<feature type="region of interest" description="Disordered" evidence="3">
    <location>
        <begin position="243"/>
        <end position="350"/>
    </location>
</feature>
<feature type="region of interest" description="Disordered" evidence="3">
    <location>
        <begin position="744"/>
        <end position="766"/>
    </location>
</feature>
<feature type="compositionally biased region" description="Basic and acidic residues" evidence="3">
    <location>
        <begin position="1143"/>
        <end position="1156"/>
    </location>
</feature>
<dbReference type="PANTHER" id="PTHR45614:SF232">
    <property type="entry name" value="TRANSCRIPTION FACTOR MYB3R-2"/>
    <property type="match status" value="1"/>
</dbReference>
<dbReference type="InterPro" id="IPR017930">
    <property type="entry name" value="Myb_dom"/>
</dbReference>
<dbReference type="Pfam" id="PF00249">
    <property type="entry name" value="Myb_DNA-binding"/>
    <property type="match status" value="2"/>
</dbReference>
<evidence type="ECO:0000313" key="8">
    <source>
        <dbReference type="Proteomes" id="UP000789595"/>
    </source>
</evidence>
<dbReference type="AlphaFoldDB" id="A0A7S3ZTM3"/>
<feature type="domain" description="HTH myb-type" evidence="5">
    <location>
        <begin position="92"/>
        <end position="140"/>
    </location>
</feature>
<keyword evidence="2" id="KW-0238">DNA-binding</keyword>
<feature type="compositionally biased region" description="Pro residues" evidence="3">
    <location>
        <begin position="20"/>
        <end position="33"/>
    </location>
</feature>
<dbReference type="EMBL" id="CAKKNE010000002">
    <property type="protein sequence ID" value="CAH0369211.1"/>
    <property type="molecule type" value="Genomic_DNA"/>
</dbReference>
<feature type="region of interest" description="Disordered" evidence="3">
    <location>
        <begin position="1"/>
        <end position="109"/>
    </location>
</feature>
<feature type="compositionally biased region" description="Polar residues" evidence="3">
    <location>
        <begin position="924"/>
        <end position="933"/>
    </location>
</feature>
<accession>A0A7S3ZTM3</accession>
<reference evidence="6" key="1">
    <citation type="submission" date="2021-01" db="EMBL/GenBank/DDBJ databases">
        <authorList>
            <person name="Corre E."/>
            <person name="Pelletier E."/>
            <person name="Niang G."/>
            <person name="Scheremetjew M."/>
            <person name="Finn R."/>
            <person name="Kale V."/>
            <person name="Holt S."/>
            <person name="Cochrane G."/>
            <person name="Meng A."/>
            <person name="Brown T."/>
            <person name="Cohen L."/>
        </authorList>
    </citation>
    <scope>NUCLEOTIDE SEQUENCE</scope>
    <source>
        <strain evidence="6">CCMP1756</strain>
    </source>
</reference>
<gene>
    <name evidence="6" type="ORF">PCAL00307_LOCUS9012</name>
    <name evidence="7" type="ORF">PECAL_2P23260</name>
</gene>
<dbReference type="EMBL" id="HBIW01010565">
    <property type="protein sequence ID" value="CAE0693576.1"/>
    <property type="molecule type" value="Transcribed_RNA"/>
</dbReference>
<dbReference type="PROSITE" id="PS50090">
    <property type="entry name" value="MYB_LIKE"/>
    <property type="match status" value="2"/>
</dbReference>
<keyword evidence="1" id="KW-0677">Repeat</keyword>
<dbReference type="InterPro" id="IPR009057">
    <property type="entry name" value="Homeodomain-like_sf"/>
</dbReference>
<dbReference type="OrthoDB" id="2143914at2759"/>
<evidence type="ECO:0000313" key="6">
    <source>
        <dbReference type="EMBL" id="CAE0693576.1"/>
    </source>
</evidence>
<dbReference type="GO" id="GO:0005634">
    <property type="term" value="C:nucleus"/>
    <property type="evidence" value="ECO:0007669"/>
    <property type="project" value="TreeGrafter"/>
</dbReference>
<dbReference type="SMART" id="SM00717">
    <property type="entry name" value="SANT"/>
    <property type="match status" value="3"/>
</dbReference>
<dbReference type="Proteomes" id="UP000789595">
    <property type="component" value="Unassembled WGS sequence"/>
</dbReference>
<feature type="compositionally biased region" description="Pro residues" evidence="3">
    <location>
        <begin position="47"/>
        <end position="57"/>
    </location>
</feature>
<feature type="compositionally biased region" description="Low complexity" evidence="3">
    <location>
        <begin position="331"/>
        <end position="344"/>
    </location>
</feature>
<evidence type="ECO:0000259" key="5">
    <source>
        <dbReference type="PROSITE" id="PS51294"/>
    </source>
</evidence>
<feature type="domain" description="Myb-like" evidence="4">
    <location>
        <begin position="85"/>
        <end position="136"/>
    </location>
</feature>
<evidence type="ECO:0000259" key="4">
    <source>
        <dbReference type="PROSITE" id="PS50090"/>
    </source>
</evidence>
<proteinExistence type="predicted"/>
<feature type="compositionally biased region" description="Low complexity" evidence="3">
    <location>
        <begin position="58"/>
        <end position="79"/>
    </location>
</feature>
<sequence length="1156" mass="124663">METAADKIAPPAVKAEAKPEAPPIQAPPPPAPQPRLSTRNGGIRPEPAAPRDPPPATPTKAATATRPTSSRRSSGGAKKSPPRAAPTSGSAPWSASEDAELTRLVQARGPRRWPTIAAAMPGRTGKQCRERWHNQLDPAVSKAPFTVDEVRTILVEHHKRGNRWAEISRMLPGRTDNAVKNHWNASLRRRFERFVAEEVGPEAIQQQPSRGDAPGPKGRDAPTPAFDLSGPLLEKALAACVGGASSPAPGTGGRATGASPQRKRQRRWQAAPRPGTFAADLVEEVPRGRLGKLATVNEEGKPSIVPSTPRRDGAGVNGDGAPLPPIPATPPKKISLPAKSPGGSKDPKSKREIVAAGACRHELLPVPGVVDDAVAAKLAAELWEQVWPLPASAQNRAGAVAASVSAAQGKDGTQIARTKRWTADEAQRFGELMVRSRKDVARVAKELGGGRTIGDCLGFYYGRWKMTDAYRALKDQMRRDRKAGMINVGVSSAATRSASYARGELGPPRRRSAGGPRASARRRGGVMPPAYTTKPLTGMPAPPPLPKEQLELRREVSEDPENQWQNPLRGLRPPPNDILRAATSLRGGVCTYHGHDWYVCTGGDTLESVAGELELAADVLCCVNEAARRAGALKNGAEVTPSNSVDLEKPILRGFRPEAGAPILLPTATQVKPPPLHNRTGREGSVVDFEERRWYVCRDGETCATVARSLSGAYRFDVSIREDDDARLAAQAAQNALDYLRSQSGEAPVTRQVPEPEPQPEPELPDDRLTERAARLVAEAMAVPSLVSVRKDTKLPARTCLPLPEDMINSRSGWPGHAIRVAPPLVEAEADRAALRNGDVLVEEASGRRWAAAKRGESQQQAARRFGVDARRVAKENDLTPWGAALRRGAVPEGAPLLIPEPGAAARDRDESPRPHTVRRSPAARSTQVTSPSRPAPLACSACRLLGGSASRCRRELRHSAPPYSLPPDVGTRVRVRWLPEGSDENGHHKRASWYFATATVVGEETAEGTRKVVVAYDDGGGDDEIEWPDADAISLPKDQTNLARAAAVSEDQKKIKGQAFKLQGDSRDYRVNDVFYSVEEGIDGVVVQYYDTGVYKEPPSDKDSHAFEWAAFDDFEQRATVESDASQFGRGARRARSPRASLEGRSDSPPRKKRR</sequence>
<feature type="region of interest" description="Disordered" evidence="3">
    <location>
        <begin position="1123"/>
        <end position="1156"/>
    </location>
</feature>
<feature type="region of interest" description="Disordered" evidence="3">
    <location>
        <begin position="496"/>
        <end position="543"/>
    </location>
</feature>
<evidence type="ECO:0000256" key="1">
    <source>
        <dbReference type="ARBA" id="ARBA00022737"/>
    </source>
</evidence>
<dbReference type="GO" id="GO:0000978">
    <property type="term" value="F:RNA polymerase II cis-regulatory region sequence-specific DNA binding"/>
    <property type="evidence" value="ECO:0007669"/>
    <property type="project" value="TreeGrafter"/>
</dbReference>
<feature type="domain" description="HTH myb-type" evidence="5">
    <location>
        <begin position="142"/>
        <end position="191"/>
    </location>
</feature>
<feature type="region of interest" description="Disordered" evidence="3">
    <location>
        <begin position="893"/>
        <end position="936"/>
    </location>
</feature>
<dbReference type="Gene3D" id="1.10.10.60">
    <property type="entry name" value="Homeodomain-like"/>
    <property type="match status" value="3"/>
</dbReference>
<organism evidence="6">
    <name type="scientific">Pelagomonas calceolata</name>
    <dbReference type="NCBI Taxonomy" id="35677"/>
    <lineage>
        <taxon>Eukaryota</taxon>
        <taxon>Sar</taxon>
        <taxon>Stramenopiles</taxon>
        <taxon>Ochrophyta</taxon>
        <taxon>Pelagophyceae</taxon>
        <taxon>Pelagomonadales</taxon>
        <taxon>Pelagomonadaceae</taxon>
        <taxon>Pelagomonas</taxon>
    </lineage>
</organism>
<dbReference type="GO" id="GO:0000981">
    <property type="term" value="F:DNA-binding transcription factor activity, RNA polymerase II-specific"/>
    <property type="evidence" value="ECO:0007669"/>
    <property type="project" value="TreeGrafter"/>
</dbReference>
<dbReference type="CDD" id="cd00167">
    <property type="entry name" value="SANT"/>
    <property type="match status" value="2"/>
</dbReference>
<feature type="domain" description="Myb-like" evidence="4">
    <location>
        <begin position="137"/>
        <end position="187"/>
    </location>
</feature>
<dbReference type="InterPro" id="IPR050560">
    <property type="entry name" value="MYB_TF"/>
</dbReference>
<evidence type="ECO:0000256" key="3">
    <source>
        <dbReference type="SAM" id="MobiDB-lite"/>
    </source>
</evidence>
<evidence type="ECO:0000256" key="2">
    <source>
        <dbReference type="ARBA" id="ARBA00023125"/>
    </source>
</evidence>
<dbReference type="PANTHER" id="PTHR45614">
    <property type="entry name" value="MYB PROTEIN-RELATED"/>
    <property type="match status" value="1"/>
</dbReference>
<protein>
    <submittedName>
        <fullName evidence="6">Uncharacterized protein</fullName>
    </submittedName>
</protein>
<reference evidence="7" key="2">
    <citation type="submission" date="2021-11" db="EMBL/GenBank/DDBJ databases">
        <authorList>
            <consortium name="Genoscope - CEA"/>
            <person name="William W."/>
        </authorList>
    </citation>
    <scope>NUCLEOTIDE SEQUENCE</scope>
</reference>
<dbReference type="InterPro" id="IPR001005">
    <property type="entry name" value="SANT/Myb"/>
</dbReference>
<dbReference type="FunFam" id="1.10.10.60:FF:000010">
    <property type="entry name" value="Transcriptional activator Myb isoform A"/>
    <property type="match status" value="1"/>
</dbReference>
<name>A0A7S3ZTM3_9STRA</name>
<dbReference type="SUPFAM" id="SSF46689">
    <property type="entry name" value="Homeodomain-like"/>
    <property type="match status" value="1"/>
</dbReference>